<protein>
    <recommendedName>
        <fullName evidence="3">Lipoprotein</fullName>
    </recommendedName>
</protein>
<evidence type="ECO:0000313" key="1">
    <source>
        <dbReference type="EMBL" id="SHG56268.1"/>
    </source>
</evidence>
<proteinExistence type="predicted"/>
<dbReference type="PROSITE" id="PS51257">
    <property type="entry name" value="PROKAR_LIPOPROTEIN"/>
    <property type="match status" value="1"/>
</dbReference>
<organism evidence="1 2">
    <name type="scientific">Ornithinibacillus halophilus</name>
    <dbReference type="NCBI Taxonomy" id="930117"/>
    <lineage>
        <taxon>Bacteria</taxon>
        <taxon>Bacillati</taxon>
        <taxon>Bacillota</taxon>
        <taxon>Bacilli</taxon>
        <taxon>Bacillales</taxon>
        <taxon>Bacillaceae</taxon>
        <taxon>Ornithinibacillus</taxon>
    </lineage>
</organism>
<keyword evidence="2" id="KW-1185">Reference proteome</keyword>
<sequence length="172" mass="19537">MRQLFLGSIFILILLAGCSQDDRSSWFETKEKAIEHGLEKENVDQSAVLSVEEYQGETFVFFVRAGGLGVASLTESKKGYRWFRGEPYFGFDVDDAFKNIPYTTNGFTSETKTGLEYSVLYGQVFDHSIQRLKLLGAGEERDLEIFGDSKFFFAIHQQPFSSLEIVPIRNDS</sequence>
<dbReference type="EMBL" id="FQVW01000041">
    <property type="protein sequence ID" value="SHG56268.1"/>
    <property type="molecule type" value="Genomic_DNA"/>
</dbReference>
<evidence type="ECO:0000313" key="2">
    <source>
        <dbReference type="Proteomes" id="UP000183988"/>
    </source>
</evidence>
<accession>A0A1M5KU23</accession>
<evidence type="ECO:0008006" key="3">
    <source>
        <dbReference type="Google" id="ProtNLM"/>
    </source>
</evidence>
<dbReference type="RefSeq" id="WP_072891484.1">
    <property type="nucleotide sequence ID" value="NZ_FQVW01000041.1"/>
</dbReference>
<dbReference type="Proteomes" id="UP000183988">
    <property type="component" value="Unassembled WGS sequence"/>
</dbReference>
<gene>
    <name evidence="1" type="ORF">SAMN05216225_104119</name>
</gene>
<dbReference type="OrthoDB" id="2453632at2"/>
<dbReference type="AlphaFoldDB" id="A0A1M5KU23"/>
<reference evidence="1 2" key="1">
    <citation type="submission" date="2016-11" db="EMBL/GenBank/DDBJ databases">
        <authorList>
            <person name="Jaros S."/>
            <person name="Januszkiewicz K."/>
            <person name="Wedrychowicz H."/>
        </authorList>
    </citation>
    <scope>NUCLEOTIDE SEQUENCE [LARGE SCALE GENOMIC DNA]</scope>
    <source>
        <strain evidence="1 2">IBRC-M 10683</strain>
    </source>
</reference>
<name>A0A1M5KU23_9BACI</name>